<organism evidence="1 2">
    <name type="scientific">Streblomastix strix</name>
    <dbReference type="NCBI Taxonomy" id="222440"/>
    <lineage>
        <taxon>Eukaryota</taxon>
        <taxon>Metamonada</taxon>
        <taxon>Preaxostyla</taxon>
        <taxon>Oxymonadida</taxon>
        <taxon>Streblomastigidae</taxon>
        <taxon>Streblomastix</taxon>
    </lineage>
</organism>
<gene>
    <name evidence="1" type="ORF">EZS28_025586</name>
</gene>
<dbReference type="Gene3D" id="1.10.472.10">
    <property type="entry name" value="Cyclin-like"/>
    <property type="match status" value="1"/>
</dbReference>
<evidence type="ECO:0000313" key="2">
    <source>
        <dbReference type="Proteomes" id="UP000324800"/>
    </source>
</evidence>
<accession>A0A5J4V8R4</accession>
<evidence type="ECO:0008006" key="3">
    <source>
        <dbReference type="Google" id="ProtNLM"/>
    </source>
</evidence>
<dbReference type="OrthoDB" id="286814at2759"/>
<proteinExistence type="predicted"/>
<dbReference type="AlphaFoldDB" id="A0A5J4V8R4"/>
<dbReference type="Pfam" id="PF08613">
    <property type="entry name" value="Cyclin"/>
    <property type="match status" value="1"/>
</dbReference>
<protein>
    <recommendedName>
        <fullName evidence="3">Cyclin N-terminal domain-containing protein</fullName>
    </recommendedName>
</protein>
<comment type="caution">
    <text evidence="1">The sequence shown here is derived from an EMBL/GenBank/DDBJ whole genome shotgun (WGS) entry which is preliminary data.</text>
</comment>
<sequence>MKIRNKKLEISGDSCAQDNLLYVNVAKSYFQLVAQSILKILEDQVPGTGSNVTIPKMVNFLNFLKGNACLSIEECIIAIALLQRFIQKQSMKGVQILKANNIGTFLAVLFIATMKIHRDIVYKNSCFARIFVIPIRIINESELIFLRTIDYEIWIQQETFTRLFEDILHILSARIDH</sequence>
<dbReference type="InterPro" id="IPR013922">
    <property type="entry name" value="Cyclin_PHO80-like"/>
</dbReference>
<dbReference type="GO" id="GO:0019901">
    <property type="term" value="F:protein kinase binding"/>
    <property type="evidence" value="ECO:0007669"/>
    <property type="project" value="InterPro"/>
</dbReference>
<dbReference type="Proteomes" id="UP000324800">
    <property type="component" value="Unassembled WGS sequence"/>
</dbReference>
<dbReference type="EMBL" id="SNRW01008854">
    <property type="protein sequence ID" value="KAA6378889.1"/>
    <property type="molecule type" value="Genomic_DNA"/>
</dbReference>
<name>A0A5J4V8R4_9EUKA</name>
<evidence type="ECO:0000313" key="1">
    <source>
        <dbReference type="EMBL" id="KAA6378889.1"/>
    </source>
</evidence>
<reference evidence="1 2" key="1">
    <citation type="submission" date="2019-03" db="EMBL/GenBank/DDBJ databases">
        <title>Single cell metagenomics reveals metabolic interactions within the superorganism composed of flagellate Streblomastix strix and complex community of Bacteroidetes bacteria on its surface.</title>
        <authorList>
            <person name="Treitli S.C."/>
            <person name="Kolisko M."/>
            <person name="Husnik F."/>
            <person name="Keeling P."/>
            <person name="Hampl V."/>
        </authorList>
    </citation>
    <scope>NUCLEOTIDE SEQUENCE [LARGE SCALE GENOMIC DNA]</scope>
    <source>
        <strain evidence="1">ST1C</strain>
    </source>
</reference>